<name>A0A5E4Q154_9NEOP</name>
<dbReference type="EMBL" id="FZQP02001193">
    <property type="protein sequence ID" value="VVC92037.1"/>
    <property type="molecule type" value="Genomic_DNA"/>
</dbReference>
<keyword evidence="2" id="KW-1185">Reference proteome</keyword>
<dbReference type="Proteomes" id="UP000324832">
    <property type="component" value="Unassembled WGS sequence"/>
</dbReference>
<organism evidence="1 2">
    <name type="scientific">Leptidea sinapis</name>
    <dbReference type="NCBI Taxonomy" id="189913"/>
    <lineage>
        <taxon>Eukaryota</taxon>
        <taxon>Metazoa</taxon>
        <taxon>Ecdysozoa</taxon>
        <taxon>Arthropoda</taxon>
        <taxon>Hexapoda</taxon>
        <taxon>Insecta</taxon>
        <taxon>Pterygota</taxon>
        <taxon>Neoptera</taxon>
        <taxon>Endopterygota</taxon>
        <taxon>Lepidoptera</taxon>
        <taxon>Glossata</taxon>
        <taxon>Ditrysia</taxon>
        <taxon>Papilionoidea</taxon>
        <taxon>Pieridae</taxon>
        <taxon>Dismorphiinae</taxon>
        <taxon>Leptidea</taxon>
    </lineage>
</organism>
<evidence type="ECO:0000313" key="2">
    <source>
        <dbReference type="Proteomes" id="UP000324832"/>
    </source>
</evidence>
<gene>
    <name evidence="1" type="ORF">LSINAPIS_LOCUS4557</name>
</gene>
<proteinExistence type="predicted"/>
<sequence length="131" mass="14812">MTIFVPEKRFDMIMDRLSDGYLNIICSVEGVFPQPELVIMAGNRPLNAKSTVNLIDARYTALTSAVVKIEHLPPTVEIHPIQHTSPQDHQNPREVQVYITILLSCILQAWILEKMGSTLILYILMGLNKNI</sequence>
<evidence type="ECO:0000313" key="1">
    <source>
        <dbReference type="EMBL" id="VVC92037.1"/>
    </source>
</evidence>
<dbReference type="AlphaFoldDB" id="A0A5E4Q154"/>
<accession>A0A5E4Q154</accession>
<protein>
    <submittedName>
        <fullName evidence="1">Uncharacterized protein</fullName>
    </submittedName>
</protein>
<reference evidence="1 2" key="1">
    <citation type="submission" date="2017-07" db="EMBL/GenBank/DDBJ databases">
        <authorList>
            <person name="Talla V."/>
            <person name="Backstrom N."/>
        </authorList>
    </citation>
    <scope>NUCLEOTIDE SEQUENCE [LARGE SCALE GENOMIC DNA]</scope>
</reference>